<dbReference type="FunFam" id="3.40.50.720:FF:000338">
    <property type="entry name" value="3-oxoacyl-ACP reductase FabG"/>
    <property type="match status" value="1"/>
</dbReference>
<dbReference type="InterPro" id="IPR002347">
    <property type="entry name" value="SDR_fam"/>
</dbReference>
<gene>
    <name evidence="3" type="ORF">FM105_06800</name>
</gene>
<dbReference type="EMBL" id="FWFF01000010">
    <property type="protein sequence ID" value="SLM97122.1"/>
    <property type="molecule type" value="Genomic_DNA"/>
</dbReference>
<dbReference type="Pfam" id="PF13561">
    <property type="entry name" value="adh_short_C2"/>
    <property type="match status" value="1"/>
</dbReference>
<comment type="similarity">
    <text evidence="1">Belongs to the short-chain dehydrogenases/reductases (SDR) family.</text>
</comment>
<name>A0A1X6XCW1_9MICO</name>
<evidence type="ECO:0000313" key="4">
    <source>
        <dbReference type="Proteomes" id="UP000196581"/>
    </source>
</evidence>
<protein>
    <submittedName>
        <fullName evidence="3">3-oxoacyl-[acyl-carrier protein] reductase</fullName>
        <ecNumber evidence="3">1.1.1.100</ecNumber>
    </submittedName>
</protein>
<dbReference type="SUPFAM" id="SSF51735">
    <property type="entry name" value="NAD(P)-binding Rossmann-fold domains"/>
    <property type="match status" value="1"/>
</dbReference>
<dbReference type="PANTHER" id="PTHR42760:SF78">
    <property type="entry name" value="3-OXOACYL-[ACYL-CARRIER-PROTEIN] REDUCTASE [NADH]"/>
    <property type="match status" value="1"/>
</dbReference>
<sequence length="449" mass="46020">MTDRYTKLANGPLKALVKTLGLPSPVPLRRHSDGAYLSEPVLVLGAGAAADAYAQILLDNGFEVRRKPTSEKLSAVLAFFDEAQEPTDLSEIALEIGGALRGLVRCSRVIVFSRDAHISPERPADTDPALNATRNGAVGLMRSLAHEMRGGSTANGIVVSDGVPMDAPSVVSALWFLLSSKSAYVSGQPLHVTTAHGEAATAEALAGAHLDGRLAVVTGAARGIGAAIAATLARDGATVVGVDVPQAGDALARTMNGIGGTALQLDITAEDAGRVIAQRVGEPIDILVHNAGITRDRMLANMEASRWDSVIAVNIASQLRMNTQLTEAGAWGSAPRIISLASTSGIAGNRGQTNYAASKAGVIGMVAASADRFAAQGGTINAVAPGFIETEMTAKMPTLTREVARRVASLQQGGLPVDVAEAIAFLAAQSSGGISGTTLRVCGQNLVGA</sequence>
<dbReference type="SMART" id="SM00822">
    <property type="entry name" value="PKS_KR"/>
    <property type="match status" value="1"/>
</dbReference>
<dbReference type="PRINTS" id="PR00081">
    <property type="entry name" value="GDHRDH"/>
</dbReference>
<keyword evidence="4" id="KW-1185">Reference proteome</keyword>
<reference evidence="4" key="1">
    <citation type="submission" date="2017-02" db="EMBL/GenBank/DDBJ databases">
        <authorList>
            <person name="Dridi B."/>
        </authorList>
    </citation>
    <scope>NUCLEOTIDE SEQUENCE [LARGE SCALE GENOMIC DNA]</scope>
    <source>
        <strain evidence="4">B Co 03.10</strain>
    </source>
</reference>
<evidence type="ECO:0000256" key="1">
    <source>
        <dbReference type="ARBA" id="ARBA00006484"/>
    </source>
</evidence>
<dbReference type="Gene3D" id="3.40.50.720">
    <property type="entry name" value="NAD(P)-binding Rossmann-like Domain"/>
    <property type="match status" value="2"/>
</dbReference>
<dbReference type="PANTHER" id="PTHR42760">
    <property type="entry name" value="SHORT-CHAIN DEHYDROGENASES/REDUCTASES FAMILY MEMBER"/>
    <property type="match status" value="1"/>
</dbReference>
<keyword evidence="3" id="KW-0560">Oxidoreductase</keyword>
<dbReference type="EC" id="1.1.1.100" evidence="3"/>
<proteinExistence type="inferred from homology"/>
<dbReference type="InterPro" id="IPR036291">
    <property type="entry name" value="NAD(P)-bd_dom_sf"/>
</dbReference>
<feature type="domain" description="Ketoreductase" evidence="2">
    <location>
        <begin position="213"/>
        <end position="391"/>
    </location>
</feature>
<organism evidence="3 4">
    <name type="scientific">Brevibacterium yomogidense</name>
    <dbReference type="NCBI Taxonomy" id="946573"/>
    <lineage>
        <taxon>Bacteria</taxon>
        <taxon>Bacillati</taxon>
        <taxon>Actinomycetota</taxon>
        <taxon>Actinomycetes</taxon>
        <taxon>Micrococcales</taxon>
        <taxon>Brevibacteriaceae</taxon>
        <taxon>Brevibacterium</taxon>
    </lineage>
</organism>
<dbReference type="GO" id="GO:0004316">
    <property type="term" value="F:3-oxoacyl-[acyl-carrier-protein] reductase (NADPH) activity"/>
    <property type="evidence" value="ECO:0007669"/>
    <property type="project" value="UniProtKB-EC"/>
</dbReference>
<accession>A0A1X6XCW1</accession>
<evidence type="ECO:0000313" key="3">
    <source>
        <dbReference type="EMBL" id="SLM97122.1"/>
    </source>
</evidence>
<dbReference type="PRINTS" id="PR00080">
    <property type="entry name" value="SDRFAMILY"/>
</dbReference>
<dbReference type="RefSeq" id="WP_087006579.1">
    <property type="nucleotide sequence ID" value="NZ_FWFF01000010.1"/>
</dbReference>
<dbReference type="NCBIfam" id="NF006110">
    <property type="entry name" value="PRK08261.1"/>
    <property type="match status" value="1"/>
</dbReference>
<evidence type="ECO:0000259" key="2">
    <source>
        <dbReference type="SMART" id="SM00822"/>
    </source>
</evidence>
<dbReference type="InterPro" id="IPR057326">
    <property type="entry name" value="KR_dom"/>
</dbReference>
<dbReference type="Proteomes" id="UP000196581">
    <property type="component" value="Unassembled WGS sequence"/>
</dbReference>
<dbReference type="AlphaFoldDB" id="A0A1X6XCW1"/>